<name>A0A086KY66_TOXGO</name>
<dbReference type="FunFam" id="1.10.8.270:FF:000026">
    <property type="entry name" value="TBC (Tre-2/Bub2/Cdc16) domain family"/>
    <property type="match status" value="1"/>
</dbReference>
<feature type="compositionally biased region" description="Basic and acidic residues" evidence="1">
    <location>
        <begin position="70"/>
        <end position="87"/>
    </location>
</feature>
<dbReference type="Pfam" id="PF00566">
    <property type="entry name" value="RabGAP-TBC"/>
    <property type="match status" value="1"/>
</dbReference>
<dbReference type="InterPro" id="IPR050302">
    <property type="entry name" value="Rab_GAP_TBC_domain"/>
</dbReference>
<dbReference type="SUPFAM" id="SSF47923">
    <property type="entry name" value="Ypt/Rab-GAP domain of gyp1p"/>
    <property type="match status" value="2"/>
</dbReference>
<dbReference type="OrthoDB" id="294251at2759"/>
<feature type="region of interest" description="Disordered" evidence="1">
    <location>
        <begin position="778"/>
        <end position="870"/>
    </location>
</feature>
<evidence type="ECO:0000256" key="1">
    <source>
        <dbReference type="SAM" id="MobiDB-lite"/>
    </source>
</evidence>
<dbReference type="GO" id="GO:0031267">
    <property type="term" value="F:small GTPase binding"/>
    <property type="evidence" value="ECO:0007669"/>
    <property type="project" value="TreeGrafter"/>
</dbReference>
<feature type="compositionally biased region" description="Basic and acidic residues" evidence="1">
    <location>
        <begin position="124"/>
        <end position="149"/>
    </location>
</feature>
<feature type="region of interest" description="Disordered" evidence="1">
    <location>
        <begin position="1"/>
        <end position="154"/>
    </location>
</feature>
<feature type="compositionally biased region" description="Acidic residues" evidence="1">
    <location>
        <begin position="272"/>
        <end position="292"/>
    </location>
</feature>
<feature type="compositionally biased region" description="Basic and acidic residues" evidence="1">
    <location>
        <begin position="859"/>
        <end position="870"/>
    </location>
</feature>
<dbReference type="SMART" id="SM00164">
    <property type="entry name" value="TBC"/>
    <property type="match status" value="1"/>
</dbReference>
<reference evidence="3 4" key="1">
    <citation type="submission" date="2014-02" db="EMBL/GenBank/DDBJ databases">
        <authorList>
            <person name="Sibley D."/>
            <person name="Venepally P."/>
            <person name="Karamycheva S."/>
            <person name="Hadjithomas M."/>
            <person name="Khan A."/>
            <person name="Brunk B."/>
            <person name="Roos D."/>
            <person name="Caler E."/>
            <person name="Lorenzi H."/>
        </authorList>
    </citation>
    <scope>NUCLEOTIDE SEQUENCE [LARGE SCALE GENOMIC DNA]</scope>
    <source>
        <strain evidence="3 4">GAB2-2007-GAL-DOM2</strain>
    </source>
</reference>
<dbReference type="Gene3D" id="1.10.10.750">
    <property type="entry name" value="Ypt/Rab-GAP domain of gyp1p, domain 1"/>
    <property type="match status" value="1"/>
</dbReference>
<organism evidence="3 4">
    <name type="scientific">Toxoplasma gondii GAB2-2007-GAL-DOM2</name>
    <dbReference type="NCBI Taxonomy" id="1130820"/>
    <lineage>
        <taxon>Eukaryota</taxon>
        <taxon>Sar</taxon>
        <taxon>Alveolata</taxon>
        <taxon>Apicomplexa</taxon>
        <taxon>Conoidasida</taxon>
        <taxon>Coccidia</taxon>
        <taxon>Eucoccidiorida</taxon>
        <taxon>Eimeriorina</taxon>
        <taxon>Sarcocystidae</taxon>
        <taxon>Toxoplasma</taxon>
    </lineage>
</organism>
<feature type="compositionally biased region" description="Basic and acidic residues" evidence="1">
    <location>
        <begin position="16"/>
        <end position="25"/>
    </location>
</feature>
<dbReference type="GO" id="GO:0005096">
    <property type="term" value="F:GTPase activator activity"/>
    <property type="evidence" value="ECO:0007669"/>
    <property type="project" value="TreeGrafter"/>
</dbReference>
<evidence type="ECO:0000313" key="4">
    <source>
        <dbReference type="Proteomes" id="UP000028837"/>
    </source>
</evidence>
<evidence type="ECO:0000313" key="3">
    <source>
        <dbReference type="EMBL" id="KFG49334.1"/>
    </source>
</evidence>
<feature type="compositionally biased region" description="Basic and acidic residues" evidence="1">
    <location>
        <begin position="297"/>
        <end position="306"/>
    </location>
</feature>
<feature type="domain" description="Rab-GAP TBC" evidence="2">
    <location>
        <begin position="455"/>
        <end position="649"/>
    </location>
</feature>
<accession>A0A086KY66</accession>
<gene>
    <name evidence="3" type="ORF">TGDOM2_261200</name>
</gene>
<dbReference type="AlphaFoldDB" id="A0A086KY66"/>
<protein>
    <submittedName>
        <fullName evidence="3">TBC domain-containing protein</fullName>
    </submittedName>
</protein>
<feature type="region of interest" description="Disordered" evidence="1">
    <location>
        <begin position="181"/>
        <end position="354"/>
    </location>
</feature>
<dbReference type="PROSITE" id="PS50086">
    <property type="entry name" value="TBC_RABGAP"/>
    <property type="match status" value="1"/>
</dbReference>
<dbReference type="Proteomes" id="UP000028837">
    <property type="component" value="Unassembled WGS sequence"/>
</dbReference>
<feature type="compositionally biased region" description="Low complexity" evidence="1">
    <location>
        <begin position="50"/>
        <end position="66"/>
    </location>
</feature>
<evidence type="ECO:0000259" key="2">
    <source>
        <dbReference type="PROSITE" id="PS50086"/>
    </source>
</evidence>
<feature type="compositionally biased region" description="Basic and acidic residues" evidence="1">
    <location>
        <begin position="240"/>
        <end position="271"/>
    </location>
</feature>
<dbReference type="Gene3D" id="1.10.472.80">
    <property type="entry name" value="Ypt/Rab-GAP domain of gyp1p, domain 3"/>
    <property type="match status" value="1"/>
</dbReference>
<dbReference type="EMBL" id="AHZU02000026">
    <property type="protein sequence ID" value="KFG49334.1"/>
    <property type="molecule type" value="Genomic_DNA"/>
</dbReference>
<sequence length="885" mass="99552">MSFFFGASPGAEEEKDERSATEKASPRVSSLLASASETPGMPEDDPRGMSSLSGLSSFLPAAFSLPWKLSPERPGEEATYNRERDAFCEASQPPEPSSDHAYLSWPPLSHIDLHASSPSLRSCADTREGHEGRNATGCEDRKRQDRREVNSTSVAKLELCGVPRRPSHRRSADALYRHQGVLGDCDPVVAPDFPSEDVGTSPSSALRQSSEVSRERQASVEDCALSGLSACSPASTVARKTQEKTEGQSVEWRKTEKREAGDESCDTRAQEAGEDEGQVGEETESGPGDAEDTCAPTERRERRQGESLHAFSAGQAKKEEELKPRNEGDRRKGVFRVTSLEGEGTPTEHLAPQTTLSSGFVPPRSPLCSSSSCSLSPSHCSLAMSSDRAEKQDEEEYDRYGFRVNAPERLRLKLREYSFKIQHETEERDNRWAEFVKRDPSVSDRRTLKRLVRRGIPDSLRQEIWARCLGSWTLREQHPTVFEEMTRKPVPQDVVEQIELDLLRTFPTNRRFRGKAGGVADLRQVLWAFAAYKPKINYCQSMNFLAATLLLFMPPDVAFWSLVQLIDSDVGGKGMKLAGYYTSGMAALRRDLKVLAILLKKKLPRVAQTLRRTQVGVDCLCAELFLSLYSSSVPIYTTFRIWDSLVLEGQKILFRIALAIFFMHEREIAALTSLEEVMTFWRGMIRHLVHRNELMTVAFTRIGRLSRRELSRLQVRMMHAVEAENRAYEARRSLHAPPDSSSVFPRQKAPLEGASPERQRLFFSLPWRRWSRLVEGDSPHTLASPLRRRGPKRTSSDGDPSPAKKRQNVPSAEETHALRRRRFFHAKSESDVAGTPERGPEETHARPRRGRWSVLRLASAEKGETGDRVKRGSEVFGFRRRRSAG</sequence>
<dbReference type="PANTHER" id="PTHR47219">
    <property type="entry name" value="RAB GTPASE-ACTIVATING PROTEIN 1-LIKE"/>
    <property type="match status" value="1"/>
</dbReference>
<dbReference type="Gene3D" id="1.10.8.270">
    <property type="entry name" value="putative rabgap domain of human tbc1 domain family member 14 like domains"/>
    <property type="match status" value="1"/>
</dbReference>
<dbReference type="InterPro" id="IPR035969">
    <property type="entry name" value="Rab-GAP_TBC_sf"/>
</dbReference>
<dbReference type="InterPro" id="IPR000195">
    <property type="entry name" value="Rab-GAP-TBC_dom"/>
</dbReference>
<feature type="compositionally biased region" description="Basic and acidic residues" evidence="1">
    <location>
        <begin position="316"/>
        <end position="332"/>
    </location>
</feature>
<proteinExistence type="predicted"/>
<feature type="compositionally biased region" description="Polar residues" evidence="1">
    <location>
        <begin position="27"/>
        <end position="37"/>
    </location>
</feature>
<dbReference type="VEuPathDB" id="ToxoDB:TGDOM2_261200"/>
<dbReference type="PANTHER" id="PTHR47219:SF20">
    <property type="entry name" value="TBC1 DOMAIN FAMILY MEMBER 2B"/>
    <property type="match status" value="1"/>
</dbReference>
<comment type="caution">
    <text evidence="3">The sequence shown here is derived from an EMBL/GenBank/DDBJ whole genome shotgun (WGS) entry which is preliminary data.</text>
</comment>
<feature type="region of interest" description="Disordered" evidence="1">
    <location>
        <begin position="732"/>
        <end position="751"/>
    </location>
</feature>
<feature type="compositionally biased region" description="Polar residues" evidence="1">
    <location>
        <begin position="198"/>
        <end position="211"/>
    </location>
</feature>